<reference evidence="1" key="1">
    <citation type="journal article" date="2014" name="Int. J. Syst. Evol. Microbiol.">
        <title>Complete genome sequence of Corynebacterium casei LMG S-19264T (=DSM 44701T), isolated from a smear-ripened cheese.</title>
        <authorList>
            <consortium name="US DOE Joint Genome Institute (JGI-PGF)"/>
            <person name="Walter F."/>
            <person name="Albersmeier A."/>
            <person name="Kalinowski J."/>
            <person name="Ruckert C."/>
        </authorList>
    </citation>
    <scope>NUCLEOTIDE SEQUENCE</scope>
    <source>
        <strain evidence="1">JCM 4369</strain>
    </source>
</reference>
<sequence length="364" mass="37168">MTSPADVAGAAEVAGAADVFGRARAADVADAAGTDDVACATDATNVVDTAGVADMADAAGVAGAAGAPVAEFATGLQTTRVHRTPEGRYTWWHGPGPLRPDPLAAPLAAYVPRHTPGARLAVPRPRAAGLAHLADGAHSAAAWLRDPRPQARTLVAHALAAAGRALRTLHTTPAPVAAATPPALARLRAYLTADPAAKPGGAAVHRLREDVVRAWGPARLERLRSWCHGLAEPCRDAVLVHGFASLGALVPPARPAPVALLTGEDLGAARPELDLGWLLGDLAELAWSAPAPAGSADLSGALLDGYGPDADRAWAARAAVVRIAAHQRDFAAYCGWSDELPAYTAFIADLIDEEGRRAVPGAPS</sequence>
<reference evidence="1" key="2">
    <citation type="submission" date="2020-09" db="EMBL/GenBank/DDBJ databases">
        <authorList>
            <person name="Sun Q."/>
            <person name="Ohkuma M."/>
        </authorList>
    </citation>
    <scope>NUCLEOTIDE SEQUENCE</scope>
    <source>
        <strain evidence="1">JCM 4369</strain>
    </source>
</reference>
<name>A0A918IDW4_9ACTN</name>
<evidence type="ECO:0000313" key="1">
    <source>
        <dbReference type="EMBL" id="GGV05537.1"/>
    </source>
</evidence>
<accession>A0A918IDW4</accession>
<dbReference type="Proteomes" id="UP000618795">
    <property type="component" value="Unassembled WGS sequence"/>
</dbReference>
<organism evidence="1 2">
    <name type="scientific">Streptomyces filipinensis</name>
    <dbReference type="NCBI Taxonomy" id="66887"/>
    <lineage>
        <taxon>Bacteria</taxon>
        <taxon>Bacillati</taxon>
        <taxon>Actinomycetota</taxon>
        <taxon>Actinomycetes</taxon>
        <taxon>Kitasatosporales</taxon>
        <taxon>Streptomycetaceae</taxon>
        <taxon>Streptomyces</taxon>
    </lineage>
</organism>
<dbReference type="AlphaFoldDB" id="A0A918IDW4"/>
<comment type="caution">
    <text evidence="1">The sequence shown here is derived from an EMBL/GenBank/DDBJ whole genome shotgun (WGS) entry which is preliminary data.</text>
</comment>
<protein>
    <submittedName>
        <fullName evidence="1">Uncharacterized protein</fullName>
    </submittedName>
</protein>
<dbReference type="RefSeq" id="WP_229854304.1">
    <property type="nucleotide sequence ID" value="NZ_BMTD01000011.1"/>
</dbReference>
<keyword evidence="2" id="KW-1185">Reference proteome</keyword>
<dbReference type="EMBL" id="BMTD01000011">
    <property type="protein sequence ID" value="GGV05537.1"/>
    <property type="molecule type" value="Genomic_DNA"/>
</dbReference>
<evidence type="ECO:0000313" key="2">
    <source>
        <dbReference type="Proteomes" id="UP000618795"/>
    </source>
</evidence>
<gene>
    <name evidence="1" type="ORF">GCM10010260_48430</name>
</gene>
<proteinExistence type="predicted"/>